<accession>A0A9W8KXQ3</accession>
<feature type="region of interest" description="Disordered" evidence="1">
    <location>
        <begin position="133"/>
        <end position="155"/>
    </location>
</feature>
<dbReference type="Proteomes" id="UP001151518">
    <property type="component" value="Unassembled WGS sequence"/>
</dbReference>
<sequence length="352" mass="38445">MDSLHKDRDNTPPVSDPSNEEANEGTNEFINALSNSTEAIGSSLQTMQKALVGNMQQVAQLTLSMNMMMEELVKKAVRIGVFAAKPTRNPENSSYSTALCISVTNNSPIPLVNMAAKLRFALRFDAADGEQEIKLSSAPSRKSEPSEPSEQKKELLFSEQSTRLNRRNIEDENAFMEQQSKPMNLGSGGSAEATLTLSADTLLQLDGQILVEFLSPGTGSLLAVNHRFGIHIMHLLGNQCWFCSAKDVADKLKGQAEAFLPAESTSSFDIDLSYMRRAFSVPPANGIEKGSIFVFSISSSFIFGLRVLDIVNDSSIATCEWITMAAENTRPLPEKQAFLLSLLSDEISSHIL</sequence>
<proteinExistence type="predicted"/>
<evidence type="ECO:0000313" key="2">
    <source>
        <dbReference type="EMBL" id="KAJ2677135.1"/>
    </source>
</evidence>
<organism evidence="2 3">
    <name type="scientific">Coemansia spiralis</name>
    <dbReference type="NCBI Taxonomy" id="417178"/>
    <lineage>
        <taxon>Eukaryota</taxon>
        <taxon>Fungi</taxon>
        <taxon>Fungi incertae sedis</taxon>
        <taxon>Zoopagomycota</taxon>
        <taxon>Kickxellomycotina</taxon>
        <taxon>Kickxellomycetes</taxon>
        <taxon>Kickxellales</taxon>
        <taxon>Kickxellaceae</taxon>
        <taxon>Coemansia</taxon>
    </lineage>
</organism>
<feature type="region of interest" description="Disordered" evidence="1">
    <location>
        <begin position="1"/>
        <end position="24"/>
    </location>
</feature>
<feature type="compositionally biased region" description="Basic and acidic residues" evidence="1">
    <location>
        <begin position="141"/>
        <end position="155"/>
    </location>
</feature>
<evidence type="ECO:0000313" key="3">
    <source>
        <dbReference type="Proteomes" id="UP001151518"/>
    </source>
</evidence>
<reference evidence="2" key="1">
    <citation type="submission" date="2022-07" db="EMBL/GenBank/DDBJ databases">
        <title>Phylogenomic reconstructions and comparative analyses of Kickxellomycotina fungi.</title>
        <authorList>
            <person name="Reynolds N.K."/>
            <person name="Stajich J.E."/>
            <person name="Barry K."/>
            <person name="Grigoriev I.V."/>
            <person name="Crous P."/>
            <person name="Smith M.E."/>
        </authorList>
    </citation>
    <scope>NUCLEOTIDE SEQUENCE</scope>
    <source>
        <strain evidence="2">NRRL 3115</strain>
    </source>
</reference>
<evidence type="ECO:0000256" key="1">
    <source>
        <dbReference type="SAM" id="MobiDB-lite"/>
    </source>
</evidence>
<dbReference type="OrthoDB" id="2254641at2759"/>
<gene>
    <name evidence="2" type="ORF">GGI25_003230</name>
</gene>
<dbReference type="AlphaFoldDB" id="A0A9W8KXQ3"/>
<name>A0A9W8KXQ3_9FUNG</name>
<feature type="compositionally biased region" description="Basic and acidic residues" evidence="1">
    <location>
        <begin position="1"/>
        <end position="10"/>
    </location>
</feature>
<dbReference type="EMBL" id="JANBTW010000034">
    <property type="protein sequence ID" value="KAJ2677135.1"/>
    <property type="molecule type" value="Genomic_DNA"/>
</dbReference>
<protein>
    <submittedName>
        <fullName evidence="2">Uncharacterized protein</fullName>
    </submittedName>
</protein>
<comment type="caution">
    <text evidence="2">The sequence shown here is derived from an EMBL/GenBank/DDBJ whole genome shotgun (WGS) entry which is preliminary data.</text>
</comment>